<dbReference type="EMBL" id="BARS01055052">
    <property type="protein sequence ID" value="GAG42618.1"/>
    <property type="molecule type" value="Genomic_DNA"/>
</dbReference>
<name>X0Y1J0_9ZZZZ</name>
<evidence type="ECO:0000256" key="1">
    <source>
        <dbReference type="SAM" id="Phobius"/>
    </source>
</evidence>
<feature type="transmembrane region" description="Helical" evidence="1">
    <location>
        <begin position="160"/>
        <end position="179"/>
    </location>
</feature>
<keyword evidence="1" id="KW-1133">Transmembrane helix</keyword>
<evidence type="ECO:0000259" key="2">
    <source>
        <dbReference type="Pfam" id="PF02517"/>
    </source>
</evidence>
<accession>X0Y1J0</accession>
<dbReference type="InterPro" id="IPR003675">
    <property type="entry name" value="Rce1/LyrA-like_dom"/>
</dbReference>
<gene>
    <name evidence="3" type="ORF">S01H1_81361</name>
</gene>
<organism evidence="3">
    <name type="scientific">marine sediment metagenome</name>
    <dbReference type="NCBI Taxonomy" id="412755"/>
    <lineage>
        <taxon>unclassified sequences</taxon>
        <taxon>metagenomes</taxon>
        <taxon>ecological metagenomes</taxon>
    </lineage>
</organism>
<proteinExistence type="predicted"/>
<dbReference type="PANTHER" id="PTHR39430">
    <property type="entry name" value="MEMBRANE-ASSOCIATED PROTEASE-RELATED"/>
    <property type="match status" value="1"/>
</dbReference>
<feature type="domain" description="CAAX prenyl protease 2/Lysostaphin resistance protein A-like" evidence="2">
    <location>
        <begin position="165"/>
        <end position="210"/>
    </location>
</feature>
<feature type="non-terminal residue" evidence="3">
    <location>
        <position position="1"/>
    </location>
</feature>
<dbReference type="Pfam" id="PF02517">
    <property type="entry name" value="Rce1-like"/>
    <property type="match status" value="1"/>
</dbReference>
<feature type="transmembrane region" description="Helical" evidence="1">
    <location>
        <begin position="114"/>
        <end position="140"/>
    </location>
</feature>
<comment type="caution">
    <text evidence="3">The sequence shown here is derived from an EMBL/GenBank/DDBJ whole genome shotgun (WGS) entry which is preliminary data.</text>
</comment>
<protein>
    <recommendedName>
        <fullName evidence="2">CAAX prenyl protease 2/Lysostaphin resistance protein A-like domain-containing protein</fullName>
    </recommendedName>
</protein>
<keyword evidence="1" id="KW-0472">Membrane</keyword>
<feature type="non-terminal residue" evidence="3">
    <location>
        <position position="210"/>
    </location>
</feature>
<dbReference type="GO" id="GO:0080120">
    <property type="term" value="P:CAAX-box protein maturation"/>
    <property type="evidence" value="ECO:0007669"/>
    <property type="project" value="UniProtKB-ARBA"/>
</dbReference>
<feature type="transmembrane region" description="Helical" evidence="1">
    <location>
        <begin position="75"/>
        <end position="93"/>
    </location>
</feature>
<feature type="transmembrane region" description="Helical" evidence="1">
    <location>
        <begin position="34"/>
        <end position="55"/>
    </location>
</feature>
<dbReference type="AlphaFoldDB" id="X0Y1J0"/>
<keyword evidence="1" id="KW-0812">Transmembrane</keyword>
<dbReference type="GO" id="GO:0004175">
    <property type="term" value="F:endopeptidase activity"/>
    <property type="evidence" value="ECO:0007669"/>
    <property type="project" value="UniProtKB-ARBA"/>
</dbReference>
<dbReference type="PANTHER" id="PTHR39430:SF1">
    <property type="entry name" value="PROTEASE"/>
    <property type="match status" value="1"/>
</dbReference>
<evidence type="ECO:0000313" key="3">
    <source>
        <dbReference type="EMBL" id="GAG42618.1"/>
    </source>
</evidence>
<sequence>DGYFVFTRFKRKNIFQSSPGVSPPAWTIGEVLKIVILAFTFSYIFYIGLGFFIGFLESVAQTEFEFYKNENFRMVFDTIVLDFFVFMVILWAVRILHKKRLASLGFAKKNMAKNVLYGAAGYVGIIPVIFVIGILVYFVLSALKLKPPPQPIVGLFLTEKNVALIVVSAAIAALVGPVIEELFFRGVMYNAVKRKLGVFWAIFITSVLFS</sequence>
<reference evidence="3" key="1">
    <citation type="journal article" date="2014" name="Front. Microbiol.">
        <title>High frequency of phylogenetically diverse reductive dehalogenase-homologous genes in deep subseafloor sedimentary metagenomes.</title>
        <authorList>
            <person name="Kawai M."/>
            <person name="Futagami T."/>
            <person name="Toyoda A."/>
            <person name="Takaki Y."/>
            <person name="Nishi S."/>
            <person name="Hori S."/>
            <person name="Arai W."/>
            <person name="Tsubouchi T."/>
            <person name="Morono Y."/>
            <person name="Uchiyama I."/>
            <person name="Ito T."/>
            <person name="Fujiyama A."/>
            <person name="Inagaki F."/>
            <person name="Takami H."/>
        </authorList>
    </citation>
    <scope>NUCLEOTIDE SEQUENCE</scope>
    <source>
        <strain evidence="3">Expedition CK06-06</strain>
    </source>
</reference>